<keyword evidence="1" id="KW-1133">Transmembrane helix</keyword>
<dbReference type="RefSeq" id="WP_119545365.1">
    <property type="nucleotide sequence ID" value="NZ_QXIR01000002.1"/>
</dbReference>
<feature type="transmembrane region" description="Helical" evidence="1">
    <location>
        <begin position="92"/>
        <end position="112"/>
    </location>
</feature>
<accession>A0A3A1R7M4</accession>
<gene>
    <name evidence="2" type="ORF">D3H55_02720</name>
</gene>
<dbReference type="AlphaFoldDB" id="A0A3A1R7M4"/>
<dbReference type="EMBL" id="QXIR01000002">
    <property type="protein sequence ID" value="RIW38467.1"/>
    <property type="molecule type" value="Genomic_DNA"/>
</dbReference>
<feature type="transmembrane region" description="Helical" evidence="1">
    <location>
        <begin position="124"/>
        <end position="143"/>
    </location>
</feature>
<dbReference type="Proteomes" id="UP000265801">
    <property type="component" value="Unassembled WGS sequence"/>
</dbReference>
<evidence type="ECO:0000256" key="1">
    <source>
        <dbReference type="SAM" id="Phobius"/>
    </source>
</evidence>
<reference evidence="2 3" key="1">
    <citation type="submission" date="2018-09" db="EMBL/GenBank/DDBJ databases">
        <title>Bacillus saliacetes sp. nov., isolated from Thai shrimp paste (Ka-pi).</title>
        <authorList>
            <person name="Daroonpunt R."/>
            <person name="Tanasupawat S."/>
            <person name="Yiamsombut S."/>
        </authorList>
    </citation>
    <scope>NUCLEOTIDE SEQUENCE [LARGE SCALE GENOMIC DNA]</scope>
    <source>
        <strain evidence="2 3">SKP7-4</strain>
    </source>
</reference>
<proteinExistence type="predicted"/>
<organism evidence="2 3">
    <name type="scientific">Bacillus salacetis</name>
    <dbReference type="NCBI Taxonomy" id="2315464"/>
    <lineage>
        <taxon>Bacteria</taxon>
        <taxon>Bacillati</taxon>
        <taxon>Bacillota</taxon>
        <taxon>Bacilli</taxon>
        <taxon>Bacillales</taxon>
        <taxon>Bacillaceae</taxon>
        <taxon>Bacillus</taxon>
    </lineage>
</organism>
<feature type="transmembrane region" description="Helical" evidence="1">
    <location>
        <begin position="63"/>
        <end position="86"/>
    </location>
</feature>
<dbReference type="OrthoDB" id="1730091at2"/>
<keyword evidence="3" id="KW-1185">Reference proteome</keyword>
<sequence>MSILILVLYILAGIKFGNWSKFDKYYSTVLYFVIGDLLSQFLLFNHSLWLFHPMDKIDRLFHLNHTFIALAKMAVQYTVTVAIFIGRLPHTLVKQVLWILLWTGIYGMNEYITHQYGGLSYHRGWSFGWDLAFNIMMFIMLVIHYKKPLMAWVLSVPIIIALWLIFDVPMNVLK</sequence>
<comment type="caution">
    <text evidence="2">The sequence shown here is derived from an EMBL/GenBank/DDBJ whole genome shotgun (WGS) entry which is preliminary data.</text>
</comment>
<evidence type="ECO:0000313" key="2">
    <source>
        <dbReference type="EMBL" id="RIW38467.1"/>
    </source>
</evidence>
<name>A0A3A1R7M4_9BACI</name>
<keyword evidence="1" id="KW-0472">Membrane</keyword>
<keyword evidence="1" id="KW-0812">Transmembrane</keyword>
<protein>
    <submittedName>
        <fullName evidence="2">Uncharacterized protein</fullName>
    </submittedName>
</protein>
<feature type="transmembrane region" description="Helical" evidence="1">
    <location>
        <begin position="28"/>
        <end position="51"/>
    </location>
</feature>
<feature type="transmembrane region" description="Helical" evidence="1">
    <location>
        <begin position="149"/>
        <end position="166"/>
    </location>
</feature>
<evidence type="ECO:0000313" key="3">
    <source>
        <dbReference type="Proteomes" id="UP000265801"/>
    </source>
</evidence>